<accession>A0ABP9CEE5</accession>
<proteinExistence type="predicted"/>
<feature type="transmembrane region" description="Helical" evidence="6">
    <location>
        <begin position="53"/>
        <end position="74"/>
    </location>
</feature>
<dbReference type="NCBIfam" id="TIGR03144">
    <property type="entry name" value="cytochr_II_ccsB"/>
    <property type="match status" value="1"/>
</dbReference>
<evidence type="ECO:0000313" key="9">
    <source>
        <dbReference type="EMBL" id="GAA4807595.1"/>
    </source>
</evidence>
<evidence type="ECO:0000256" key="5">
    <source>
        <dbReference type="ARBA" id="ARBA00023136"/>
    </source>
</evidence>
<evidence type="ECO:0000313" key="10">
    <source>
        <dbReference type="Proteomes" id="UP001501411"/>
    </source>
</evidence>
<feature type="transmembrane region" description="Helical" evidence="6">
    <location>
        <begin position="1027"/>
        <end position="1047"/>
    </location>
</feature>
<feature type="transmembrane region" description="Helical" evidence="6">
    <location>
        <begin position="963"/>
        <end position="987"/>
    </location>
</feature>
<dbReference type="InterPro" id="IPR002541">
    <property type="entry name" value="Cyt_c_assembly"/>
</dbReference>
<organism evidence="9 10">
    <name type="scientific">Olivibacter ginsenosidimutans</name>
    <dbReference type="NCBI Taxonomy" id="1176537"/>
    <lineage>
        <taxon>Bacteria</taxon>
        <taxon>Pseudomonadati</taxon>
        <taxon>Bacteroidota</taxon>
        <taxon>Sphingobacteriia</taxon>
        <taxon>Sphingobacteriales</taxon>
        <taxon>Sphingobacteriaceae</taxon>
        <taxon>Olivibacter</taxon>
    </lineage>
</organism>
<dbReference type="InterPro" id="IPR017562">
    <property type="entry name" value="Cyt_c_biogenesis_CcsA"/>
</dbReference>
<comment type="caution">
    <text evidence="9">The sequence shown here is derived from an EMBL/GenBank/DDBJ whole genome shotgun (WGS) entry which is preliminary data.</text>
</comment>
<comment type="subcellular location">
    <subcellularLocation>
        <location evidence="1">Membrane</location>
        <topology evidence="1">Multi-pass membrane protein</topology>
    </subcellularLocation>
</comment>
<feature type="transmembrane region" description="Helical" evidence="6">
    <location>
        <begin position="818"/>
        <end position="843"/>
    </location>
</feature>
<evidence type="ECO:0000256" key="2">
    <source>
        <dbReference type="ARBA" id="ARBA00022692"/>
    </source>
</evidence>
<keyword evidence="4 6" id="KW-1133">Transmembrane helix</keyword>
<feature type="transmembrane region" description="Helical" evidence="6">
    <location>
        <begin position="876"/>
        <end position="893"/>
    </location>
</feature>
<keyword evidence="5 6" id="KW-0472">Membrane</keyword>
<feature type="transmembrane region" description="Helical" evidence="6">
    <location>
        <begin position="855"/>
        <end position="871"/>
    </location>
</feature>
<gene>
    <name evidence="9" type="ORF">GCM10023231_41020</name>
</gene>
<evidence type="ECO:0008006" key="11">
    <source>
        <dbReference type="Google" id="ProtNLM"/>
    </source>
</evidence>
<feature type="transmembrane region" description="Helical" evidence="6">
    <location>
        <begin position="21"/>
        <end position="41"/>
    </location>
</feature>
<dbReference type="PANTHER" id="PTHR30071:SF1">
    <property type="entry name" value="CYTOCHROME B_B6 PROTEIN-RELATED"/>
    <property type="match status" value="1"/>
</dbReference>
<sequence>MNGSPVDKHSMNTLKKILFSTRTMGFLLLLYALAMAVATFVENDYGTPVAKALIYNSWWFEGIMLLLILNFIGNIKRYQLYRRPKWPLLIFHLSFVLLFLGGAITRYISFEGSMHIREGETSNEIVSDASFFKVQISNGEEALAYDDVPAMLTSDQVPFYLKPFKKSYAATYNFMGKHLNLRILNFMARAQDSLVTTSGGSPVLHLVTLENGSRTNKYITSGTVQLVQNMLVSFNKETEGALNFSDQTGALTISSPFDGNYMIMATQTREALTGSSEKQPFHLRSLYTIGNLAFVVPQAPQPGKIIYYEGDKRTHEHDADRLTLELMTDNARDTVSFYGGKGITSFQHQSQIDGLLVSIGYGSKIYNTPFELKLNKFKLEKYPGSDSPAAYSSDIGILDGPSEQPYTIYMNHVLDHKGYRFFQSSFDPDEKGTVLSVNHDYWGTTITYIGYTLLFLGMFLTLFWKGTRFSKLNQQLKQLAKQKAWLLALLCLPFNTSFAQQIDTHGPSEGNQLLKEQAIPDTSHGHAHDSGEIQMPNTLAAKDGASFAQSVTIDKEHAARFGSLLVQNFDGRIEPVNTLALEILRKLYHKDHFFQLDANQFLLSVSTQPFAWAQVPLIKVGAKGGPELLKRTKADADGYTTLLNLIQFGTDEQAHFILDAEYQQAFAKKPAEQNNYDKELIELNDKLQVMQYLISGQYLRVIPIPGDPNHTWEAWSNAHAQHAADNNNPFANYLKAAVYAESSGNWKEADQRLQQVKDVQVKEAKSIIPSEAKINWEIRYNSWNIFFKLMICYALVGTLILILAFVKLFQESKLLNRVIFVLLGFVALAALLQAVGLGVRWYISGHEPWSNGYEAVMFISWIGLISGLLLYRNSNAFIPAAGCLIAVILMGFAHGGSQMNPQITPLVPVLKSYWLMIHVAIITSSYGFFGLSALIGMVALLLHIINHQKIAKKVAASLNELTIVNEMSLTVGLFLLTVGTFLGGIWANESWGRYWSWDPKETWAFISVIIYAFVLHVRLIPKLNGKFLFNLLSLLSFSSVIMTYFGVNYYLSGLHSYAKGDPVPVPGWVYLTVSIILIVALASYWRYRQMKNNKTFR</sequence>
<evidence type="ECO:0000259" key="7">
    <source>
        <dbReference type="Pfam" id="PF01578"/>
    </source>
</evidence>
<feature type="domain" description="Cytochrome c assembly protein" evidence="7">
    <location>
        <begin position="849"/>
        <end position="1055"/>
    </location>
</feature>
<feature type="transmembrane region" description="Helical" evidence="6">
    <location>
        <begin position="1067"/>
        <end position="1087"/>
    </location>
</feature>
<dbReference type="InterPro" id="IPR045062">
    <property type="entry name" value="Cyt_c_biogenesis_CcsA/CcmC"/>
</dbReference>
<dbReference type="PANTHER" id="PTHR30071">
    <property type="entry name" value="HEME EXPORTER PROTEIN C"/>
    <property type="match status" value="1"/>
</dbReference>
<feature type="transmembrane region" description="Helical" evidence="6">
    <location>
        <begin position="1002"/>
        <end position="1020"/>
    </location>
</feature>
<keyword evidence="2 6" id="KW-0812">Transmembrane</keyword>
<feature type="transmembrane region" description="Helical" evidence="6">
    <location>
        <begin position="86"/>
        <end position="108"/>
    </location>
</feature>
<dbReference type="InterPro" id="IPR007816">
    <property type="entry name" value="ResB-like_domain"/>
</dbReference>
<protein>
    <recommendedName>
        <fullName evidence="11">C-type cytochrome biogenesis protein CcsB</fullName>
    </recommendedName>
</protein>
<reference evidence="10" key="1">
    <citation type="journal article" date="2019" name="Int. J. Syst. Evol. Microbiol.">
        <title>The Global Catalogue of Microorganisms (GCM) 10K type strain sequencing project: providing services to taxonomists for standard genome sequencing and annotation.</title>
        <authorList>
            <consortium name="The Broad Institute Genomics Platform"/>
            <consortium name="The Broad Institute Genome Sequencing Center for Infectious Disease"/>
            <person name="Wu L."/>
            <person name="Ma J."/>
        </authorList>
    </citation>
    <scope>NUCLEOTIDE SEQUENCE [LARGE SCALE GENOMIC DNA]</scope>
    <source>
        <strain evidence="10">JCM 18200</strain>
    </source>
</reference>
<keyword evidence="3" id="KW-0201">Cytochrome c-type biogenesis</keyword>
<feature type="transmembrane region" description="Helical" evidence="6">
    <location>
        <begin position="785"/>
        <end position="806"/>
    </location>
</feature>
<feature type="transmembrane region" description="Helical" evidence="6">
    <location>
        <begin position="441"/>
        <end position="464"/>
    </location>
</feature>
<evidence type="ECO:0000256" key="6">
    <source>
        <dbReference type="SAM" id="Phobius"/>
    </source>
</evidence>
<feature type="transmembrane region" description="Helical" evidence="6">
    <location>
        <begin position="484"/>
        <end position="502"/>
    </location>
</feature>
<name>A0ABP9CEE5_9SPHI</name>
<evidence type="ECO:0000256" key="1">
    <source>
        <dbReference type="ARBA" id="ARBA00004141"/>
    </source>
</evidence>
<dbReference type="Proteomes" id="UP001501411">
    <property type="component" value="Unassembled WGS sequence"/>
</dbReference>
<feature type="domain" description="ResB-like" evidence="8">
    <location>
        <begin position="347"/>
        <end position="432"/>
    </location>
</feature>
<dbReference type="Pfam" id="PF05140">
    <property type="entry name" value="ResB"/>
    <property type="match status" value="1"/>
</dbReference>
<evidence type="ECO:0000259" key="8">
    <source>
        <dbReference type="Pfam" id="PF05140"/>
    </source>
</evidence>
<dbReference type="Pfam" id="PF01578">
    <property type="entry name" value="Cytochrom_C_asm"/>
    <property type="match status" value="1"/>
</dbReference>
<dbReference type="EMBL" id="BAABIQ010000044">
    <property type="protein sequence ID" value="GAA4807595.1"/>
    <property type="molecule type" value="Genomic_DNA"/>
</dbReference>
<keyword evidence="10" id="KW-1185">Reference proteome</keyword>
<evidence type="ECO:0000256" key="3">
    <source>
        <dbReference type="ARBA" id="ARBA00022748"/>
    </source>
</evidence>
<evidence type="ECO:0000256" key="4">
    <source>
        <dbReference type="ARBA" id="ARBA00022989"/>
    </source>
</evidence>
<feature type="transmembrane region" description="Helical" evidence="6">
    <location>
        <begin position="913"/>
        <end position="942"/>
    </location>
</feature>